<dbReference type="EMBL" id="CP018866">
    <property type="protein sequence ID" value="AST93186.1"/>
    <property type="molecule type" value="Genomic_DNA"/>
</dbReference>
<accession>A0A223KUP2</accession>
<evidence type="ECO:0000313" key="6">
    <source>
        <dbReference type="EMBL" id="AST93186.1"/>
    </source>
</evidence>
<evidence type="ECO:0000259" key="3">
    <source>
        <dbReference type="Pfam" id="PF02872"/>
    </source>
</evidence>
<dbReference type="InterPro" id="IPR008334">
    <property type="entry name" value="5'-Nucleotdase_C"/>
</dbReference>
<protein>
    <recommendedName>
        <fullName evidence="8">Multifunctional 2',3'-cyclic-nucleotide 2'-phosphodiesterase/5'-nucleotidase/3'-nucleotidase</fullName>
    </recommendedName>
</protein>
<dbReference type="STRING" id="1314751.GCA_001591425_04955"/>
<dbReference type="GO" id="GO:0046872">
    <property type="term" value="F:metal ion binding"/>
    <property type="evidence" value="ECO:0007669"/>
    <property type="project" value="InterPro"/>
</dbReference>
<dbReference type="InterPro" id="IPR006179">
    <property type="entry name" value="5_nucleotidase/apyrase"/>
</dbReference>
<evidence type="ECO:0000313" key="7">
    <source>
        <dbReference type="Proteomes" id="UP000215224"/>
    </source>
</evidence>
<dbReference type="GO" id="GO:0009166">
    <property type="term" value="P:nucleotide catabolic process"/>
    <property type="evidence" value="ECO:0007669"/>
    <property type="project" value="InterPro"/>
</dbReference>
<dbReference type="Pfam" id="PF18942">
    <property type="entry name" value="DUF5689"/>
    <property type="match status" value="1"/>
</dbReference>
<dbReference type="Proteomes" id="UP000215224">
    <property type="component" value="Chromosome"/>
</dbReference>
<dbReference type="InterPro" id="IPR045939">
    <property type="entry name" value="YhcR_N"/>
</dbReference>
<evidence type="ECO:0008006" key="8">
    <source>
        <dbReference type="Google" id="ProtNLM"/>
    </source>
</evidence>
<keyword evidence="1" id="KW-0732">Signal</keyword>
<feature type="domain" description="5'-Nucleotidase C-terminal" evidence="3">
    <location>
        <begin position="516"/>
        <end position="654"/>
    </location>
</feature>
<evidence type="ECO:0000256" key="1">
    <source>
        <dbReference type="ARBA" id="ARBA00022729"/>
    </source>
</evidence>
<dbReference type="CDD" id="cd00845">
    <property type="entry name" value="MPP_UshA_N_like"/>
    <property type="match status" value="1"/>
</dbReference>
<organism evidence="6 7">
    <name type="scientific">Sutcliffiella cohnii</name>
    <dbReference type="NCBI Taxonomy" id="33932"/>
    <lineage>
        <taxon>Bacteria</taxon>
        <taxon>Bacillati</taxon>
        <taxon>Bacillota</taxon>
        <taxon>Bacilli</taxon>
        <taxon>Bacillales</taxon>
        <taxon>Bacillaceae</taxon>
        <taxon>Sutcliffiella</taxon>
    </lineage>
</organism>
<dbReference type="InterPro" id="IPR006146">
    <property type="entry name" value="5'-Nucleotdase_CS"/>
</dbReference>
<proteinExistence type="predicted"/>
<feature type="domain" description="DUF5689" evidence="4">
    <location>
        <begin position="843"/>
        <end position="1012"/>
    </location>
</feature>
<feature type="domain" description="Calcineurin-like phosphoesterase" evidence="2">
    <location>
        <begin position="47"/>
        <end position="243"/>
    </location>
</feature>
<dbReference type="PANTHER" id="PTHR11575:SF24">
    <property type="entry name" value="5'-NUCLEOTIDASE"/>
    <property type="match status" value="1"/>
</dbReference>
<dbReference type="PRINTS" id="PR01607">
    <property type="entry name" value="APYRASEFAMLY"/>
</dbReference>
<dbReference type="InterPro" id="IPR004843">
    <property type="entry name" value="Calcineurin-like_PHP"/>
</dbReference>
<keyword evidence="7" id="KW-1185">Reference proteome</keyword>
<dbReference type="SUPFAM" id="SSF55816">
    <property type="entry name" value="5'-nucleotidase (syn. UDP-sugar hydrolase), C-terminal domain"/>
    <property type="match status" value="2"/>
</dbReference>
<name>A0A223KUP2_9BACI</name>
<dbReference type="Gene3D" id="3.90.780.10">
    <property type="entry name" value="5'-Nucleotidase, C-terminal domain"/>
    <property type="match status" value="2"/>
</dbReference>
<dbReference type="InterPro" id="IPR036907">
    <property type="entry name" value="5'-Nucleotdase_C_sf"/>
</dbReference>
<dbReference type="GO" id="GO:0000166">
    <property type="term" value="F:nucleotide binding"/>
    <property type="evidence" value="ECO:0007669"/>
    <property type="project" value="InterPro"/>
</dbReference>
<evidence type="ECO:0000259" key="2">
    <source>
        <dbReference type="Pfam" id="PF00149"/>
    </source>
</evidence>
<dbReference type="GO" id="GO:0016788">
    <property type="term" value="F:hydrolase activity, acting on ester bonds"/>
    <property type="evidence" value="ECO:0007669"/>
    <property type="project" value="InterPro"/>
</dbReference>
<dbReference type="SUPFAM" id="SSF56300">
    <property type="entry name" value="Metallo-dependent phosphatases"/>
    <property type="match status" value="1"/>
</dbReference>
<dbReference type="CDD" id="cd04486">
    <property type="entry name" value="YhcR_OBF_like"/>
    <property type="match status" value="1"/>
</dbReference>
<evidence type="ECO:0000259" key="5">
    <source>
        <dbReference type="Pfam" id="PF19886"/>
    </source>
</evidence>
<feature type="domain" description="Endonuclease YhcR N-terminal" evidence="5">
    <location>
        <begin position="714"/>
        <end position="822"/>
    </location>
</feature>
<dbReference type="KEGG" id="bcoh:BC6307_18930"/>
<dbReference type="RefSeq" id="WP_066421875.1">
    <property type="nucleotide sequence ID" value="NZ_CP018866.1"/>
</dbReference>
<dbReference type="PROSITE" id="PS00785">
    <property type="entry name" value="5_NUCLEOTIDASE_1"/>
    <property type="match status" value="1"/>
</dbReference>
<dbReference type="AlphaFoldDB" id="A0A223KUP2"/>
<dbReference type="Pfam" id="PF19886">
    <property type="entry name" value="DUF6359"/>
    <property type="match status" value="1"/>
</dbReference>
<dbReference type="InterPro" id="IPR043744">
    <property type="entry name" value="DUF5689"/>
</dbReference>
<dbReference type="Pfam" id="PF02872">
    <property type="entry name" value="5_nucleotid_C"/>
    <property type="match status" value="2"/>
</dbReference>
<dbReference type="Gene3D" id="3.60.21.10">
    <property type="match status" value="1"/>
</dbReference>
<sequence length="1126" mass="122359">MNLVLKRSRKLLTITLVFLMLFSSLLSSIGVNLASAEEVNNEETVQLKVLHTNDLHAKINDFGKIAAYINSERENATHSLYLDAGDIFSGNPVVDLQYGVPIVDLLNDMGLQAMAIGNHDFDYGQEETVNRIAQSNFHWLSANTVVNDTPVEDFPQPEPFHIFDVNGITVGVLAVTETPPSTAPANVVGIEFNDPIETIKEYRYLKEEVDVLIGLTHHGYSEDIRLAEQVDFLDVIIGGHSHTVLSSPRVVNGTPIVQTGGNAENVGNLTLSIDPETKSVVEVNGHLQRVSELTEIDEAIQAKVDAYNSEMDGLLGRVIGSTETGLNRSGNGDTSLGNFWTDAMRHFTSSDIAFTNGGGIRANIAAGDITVEDIYTIEPFANEIMKIEMTGAAIKDVIEYSYTRQDRNRIDLQSSGLSYTIVTNNTGRYITAELLLNGQPIEDDETYIVAVGDYIGTGGSGYNFVGNVLEAKSGFMTEAMINYAEHLTEEGQKINYTNNERIFIRVSNEAPIDGEVIGSTERGLSSANNSLGDSGLGNLYTDAVRAATDAELGMLNSSSVIGTIPAGPITDRQIEFLDQFGNVIVVAKTTVDRLKEIILEQSTYHNGVDVQVSGFHYELVKENGKFVDVIMTDEEGQPLDTTREYTVAYNDYMHGRAFYNVGNEVIIENGGPVWESVIDYVRNHDGPIDYVEGSRITISGETTPPTPGLPDGVITVAEAIANNSGTKTVQGYIIGTTGTTGSVGNGDLTAPFTIATNILLADNPNETDMSKAIPVQLPNTNIRTVLNLVDNPNNLGQLVRITGTLNPYFSVPGLRSANAYEFVQEEEEELTIQEARELAQGTTVTVKGIATTNAGAWGAKGFYIQDETAGIYVYQFDIDVKAGDEVTLTGTLGNFNGELQVSNPTNLQIMSEGNDIPEAIVISPATINADNEGQLVKIEEVTISNIKKADNFGTTEFTATKDGESILVRVDNRTGLHYDDFAFNEGDIVTVTGVSSQFRGTPQLKPRHAEDIVLVQPVVPVEASVHFVNNNGEEVVALQRKTDVDVQVNLENNVRVEQTVNVAVQLVDKHGRVKHSTQEEVVVAEQSLVVYSTSLQVPANHVGQRYTLTVTVENEQGEQLTQSVIK</sequence>
<feature type="domain" description="5'-Nucleotidase C-terminal" evidence="3">
    <location>
        <begin position="318"/>
        <end position="464"/>
    </location>
</feature>
<reference evidence="6 7" key="1">
    <citation type="submission" date="2016-12" db="EMBL/GenBank/DDBJ databases">
        <title>The whole genome sequencing and assembly of Bacillus cohnii DSM 6307T strain.</title>
        <authorList>
            <person name="Lee Y.-J."/>
            <person name="Yi H."/>
            <person name="Bahn Y.-S."/>
            <person name="Kim J.F."/>
            <person name="Lee D.-W."/>
        </authorList>
    </citation>
    <scope>NUCLEOTIDE SEQUENCE [LARGE SCALE GENOMIC DNA]</scope>
    <source>
        <strain evidence="6 7">DSM 6307</strain>
    </source>
</reference>
<dbReference type="InterPro" id="IPR029052">
    <property type="entry name" value="Metallo-depent_PP-like"/>
</dbReference>
<evidence type="ECO:0000259" key="4">
    <source>
        <dbReference type="Pfam" id="PF18942"/>
    </source>
</evidence>
<gene>
    <name evidence="6" type="ORF">BC6307_18930</name>
</gene>
<dbReference type="PANTHER" id="PTHR11575">
    <property type="entry name" value="5'-NUCLEOTIDASE-RELATED"/>
    <property type="match status" value="1"/>
</dbReference>
<dbReference type="Pfam" id="PF00149">
    <property type="entry name" value="Metallophos"/>
    <property type="match status" value="1"/>
</dbReference>